<dbReference type="RefSeq" id="WP_074718915.1">
    <property type="nucleotide sequence ID" value="NZ_FNWV01000018.1"/>
</dbReference>
<evidence type="ECO:0000313" key="2">
    <source>
        <dbReference type="Proteomes" id="UP000183190"/>
    </source>
</evidence>
<dbReference type="Pfam" id="PF12900">
    <property type="entry name" value="Pyridox_ox_2"/>
    <property type="match status" value="1"/>
</dbReference>
<dbReference type="InterPro" id="IPR024747">
    <property type="entry name" value="Pyridox_Oxase-rel"/>
</dbReference>
<proteinExistence type="predicted"/>
<dbReference type="PANTHER" id="PTHR34071:SF2">
    <property type="entry name" value="FLAVIN-NUCLEOTIDE-BINDING PROTEIN"/>
    <property type="match status" value="1"/>
</dbReference>
<dbReference type="EMBL" id="FNWV01000018">
    <property type="protein sequence ID" value="SEH85479.1"/>
    <property type="molecule type" value="Genomic_DNA"/>
</dbReference>
<dbReference type="PANTHER" id="PTHR34071">
    <property type="entry name" value="5-NITROIMIDAZOLE ANTIBIOTICS RESISTANCE PROTEIN, NIMA-FAMILY-RELATED PROTEIN-RELATED"/>
    <property type="match status" value="1"/>
</dbReference>
<evidence type="ECO:0000313" key="1">
    <source>
        <dbReference type="EMBL" id="SEH85479.1"/>
    </source>
</evidence>
<reference evidence="1 2" key="1">
    <citation type="submission" date="2016-10" db="EMBL/GenBank/DDBJ databases">
        <authorList>
            <person name="de Groot N.N."/>
        </authorList>
    </citation>
    <scope>NUCLEOTIDE SEQUENCE [LARGE SCALE GENOMIC DNA]</scope>
    <source>
        <strain evidence="1 2">YAD2003</strain>
    </source>
</reference>
<organism evidence="1 2">
    <name type="scientific">Ruminococcus flavefaciens</name>
    <dbReference type="NCBI Taxonomy" id="1265"/>
    <lineage>
        <taxon>Bacteria</taxon>
        <taxon>Bacillati</taxon>
        <taxon>Bacillota</taxon>
        <taxon>Clostridia</taxon>
        <taxon>Eubacteriales</taxon>
        <taxon>Oscillospiraceae</taxon>
        <taxon>Ruminococcus</taxon>
    </lineage>
</organism>
<dbReference type="Proteomes" id="UP000183190">
    <property type="component" value="Unassembled WGS sequence"/>
</dbReference>
<dbReference type="SUPFAM" id="SSF50475">
    <property type="entry name" value="FMN-binding split barrel"/>
    <property type="match status" value="1"/>
</dbReference>
<sequence length="157" mass="17895">MRRKDREVTDLSDIIGIMENCDVCRLALNDDGYPYILPLNFGMAVNGDKITLYFHSALEGYKVGLIRNDNRASFEMDCKHQLQYFEDKGYCTMAYESVIGRGRIRILPDEEKLPALKLLMAHYHEGKDVPFSTAAIPRTLVYALKVESVTGKRKAVK</sequence>
<dbReference type="AlphaFoldDB" id="A0A1H6LAR8"/>
<dbReference type="Gene3D" id="2.30.110.10">
    <property type="entry name" value="Electron Transport, Fmn-binding Protein, Chain A"/>
    <property type="match status" value="1"/>
</dbReference>
<gene>
    <name evidence="1" type="ORF">SAMN02910265_03048</name>
</gene>
<accession>A0A1H6LAR8</accession>
<dbReference type="InterPro" id="IPR012349">
    <property type="entry name" value="Split_barrel_FMN-bd"/>
</dbReference>
<dbReference type="OrthoDB" id="9794935at2"/>
<protein>
    <submittedName>
        <fullName evidence="1">Pyridoxamine 5'-phosphate oxidase</fullName>
    </submittedName>
</protein>
<name>A0A1H6LAR8_RUMFL</name>